<evidence type="ECO:0000313" key="7">
    <source>
        <dbReference type="Proteomes" id="UP000094527"/>
    </source>
</evidence>
<keyword evidence="1" id="KW-0646">Protease inhibitor</keyword>
<dbReference type="PROSITE" id="PS50279">
    <property type="entry name" value="BPTI_KUNITZ_2"/>
    <property type="match status" value="1"/>
</dbReference>
<dbReference type="STRING" id="48709.A0A1D2N7Y4"/>
<dbReference type="GO" id="GO:0005615">
    <property type="term" value="C:extracellular space"/>
    <property type="evidence" value="ECO:0007669"/>
    <property type="project" value="TreeGrafter"/>
</dbReference>
<evidence type="ECO:0000256" key="2">
    <source>
        <dbReference type="ARBA" id="ARBA00022900"/>
    </source>
</evidence>
<reference evidence="6 7" key="1">
    <citation type="journal article" date="2016" name="Genome Biol. Evol.">
        <title>Gene Family Evolution Reflects Adaptation to Soil Environmental Stressors in the Genome of the Collembolan Orchesella cincta.</title>
        <authorList>
            <person name="Faddeeva-Vakhrusheva A."/>
            <person name="Derks M.F."/>
            <person name="Anvar S.Y."/>
            <person name="Agamennone V."/>
            <person name="Suring W."/>
            <person name="Smit S."/>
            <person name="van Straalen N.M."/>
            <person name="Roelofs D."/>
        </authorList>
    </citation>
    <scope>NUCLEOTIDE SEQUENCE [LARGE SCALE GENOMIC DNA]</scope>
    <source>
        <tissue evidence="6">Mixed pool</tissue>
    </source>
</reference>
<accession>A0A1D2N7Y4</accession>
<dbReference type="InterPro" id="IPR036880">
    <property type="entry name" value="Kunitz_BPTI_sf"/>
</dbReference>
<keyword evidence="7" id="KW-1185">Reference proteome</keyword>
<dbReference type="Gene3D" id="4.10.410.10">
    <property type="entry name" value="Pancreatic trypsin inhibitor Kunitz domain"/>
    <property type="match status" value="1"/>
</dbReference>
<dbReference type="Pfam" id="PF00014">
    <property type="entry name" value="Kunitz_BPTI"/>
    <property type="match status" value="1"/>
</dbReference>
<dbReference type="AlphaFoldDB" id="A0A1D2N7Y4"/>
<dbReference type="InterPro" id="IPR020901">
    <property type="entry name" value="Prtase_inh_Kunz-CS"/>
</dbReference>
<evidence type="ECO:0000256" key="1">
    <source>
        <dbReference type="ARBA" id="ARBA00022690"/>
    </source>
</evidence>
<keyword evidence="2" id="KW-0722">Serine protease inhibitor</keyword>
<dbReference type="InterPro" id="IPR002223">
    <property type="entry name" value="Kunitz_BPTI"/>
</dbReference>
<sequence length="94" mass="10729">MEALKTNLFLAIFLASVFLTITLNEVEGRSEPKYCWMPKDPGPCRALIPRWYFNNKTLRCEMFNYGGCQGNGNNYKSRGQCEVKCHKITAWGTG</sequence>
<organism evidence="6 7">
    <name type="scientific">Orchesella cincta</name>
    <name type="common">Springtail</name>
    <name type="synonym">Podura cincta</name>
    <dbReference type="NCBI Taxonomy" id="48709"/>
    <lineage>
        <taxon>Eukaryota</taxon>
        <taxon>Metazoa</taxon>
        <taxon>Ecdysozoa</taxon>
        <taxon>Arthropoda</taxon>
        <taxon>Hexapoda</taxon>
        <taxon>Collembola</taxon>
        <taxon>Entomobryomorpha</taxon>
        <taxon>Entomobryoidea</taxon>
        <taxon>Orchesellidae</taxon>
        <taxon>Orchesellinae</taxon>
        <taxon>Orchesella</taxon>
    </lineage>
</organism>
<dbReference type="GO" id="GO:0004867">
    <property type="term" value="F:serine-type endopeptidase inhibitor activity"/>
    <property type="evidence" value="ECO:0007669"/>
    <property type="project" value="UniProtKB-KW"/>
</dbReference>
<keyword evidence="3" id="KW-1015">Disulfide bond</keyword>
<comment type="caution">
    <text evidence="6">The sequence shown here is derived from an EMBL/GenBank/DDBJ whole genome shotgun (WGS) entry which is preliminary data.</text>
</comment>
<dbReference type="OMA" id="NCVEETT"/>
<dbReference type="PROSITE" id="PS00280">
    <property type="entry name" value="BPTI_KUNITZ_1"/>
    <property type="match status" value="1"/>
</dbReference>
<name>A0A1D2N7Y4_ORCCI</name>
<keyword evidence="4" id="KW-0732">Signal</keyword>
<feature type="domain" description="BPTI/Kunitz inhibitor" evidence="5">
    <location>
        <begin position="35"/>
        <end position="85"/>
    </location>
</feature>
<protein>
    <submittedName>
        <fullName evidence="6">Kunitz/BPTI-like toxin</fullName>
    </submittedName>
</protein>
<dbReference type="SUPFAM" id="SSF57362">
    <property type="entry name" value="BPTI-like"/>
    <property type="match status" value="1"/>
</dbReference>
<dbReference type="InterPro" id="IPR050098">
    <property type="entry name" value="TFPI/VKTCI-like"/>
</dbReference>
<dbReference type="PRINTS" id="PR00759">
    <property type="entry name" value="BASICPTASE"/>
</dbReference>
<dbReference type="SMART" id="SM00131">
    <property type="entry name" value="KU"/>
    <property type="match status" value="1"/>
</dbReference>
<gene>
    <name evidence="6" type="ORF">Ocin01_05468</name>
</gene>
<evidence type="ECO:0000256" key="4">
    <source>
        <dbReference type="SAM" id="SignalP"/>
    </source>
</evidence>
<feature type="signal peptide" evidence="4">
    <location>
        <begin position="1"/>
        <end position="28"/>
    </location>
</feature>
<dbReference type="Proteomes" id="UP000094527">
    <property type="component" value="Unassembled WGS sequence"/>
</dbReference>
<feature type="chain" id="PRO_5008905185" evidence="4">
    <location>
        <begin position="29"/>
        <end position="94"/>
    </location>
</feature>
<dbReference type="PANTHER" id="PTHR10083:SF374">
    <property type="entry name" value="BPTI_KUNITZ INHIBITOR DOMAIN-CONTAINING PROTEIN"/>
    <property type="match status" value="1"/>
</dbReference>
<evidence type="ECO:0000313" key="6">
    <source>
        <dbReference type="EMBL" id="ODN01185.1"/>
    </source>
</evidence>
<dbReference type="PANTHER" id="PTHR10083">
    <property type="entry name" value="KUNITZ-TYPE PROTEASE INHIBITOR-RELATED"/>
    <property type="match status" value="1"/>
</dbReference>
<proteinExistence type="predicted"/>
<dbReference type="EMBL" id="LJIJ01000167">
    <property type="protein sequence ID" value="ODN01185.1"/>
    <property type="molecule type" value="Genomic_DNA"/>
</dbReference>
<dbReference type="OrthoDB" id="4473401at2759"/>
<dbReference type="FunFam" id="4.10.410.10:FF:000004">
    <property type="entry name" value="Tissue factor pathway inhibitor"/>
    <property type="match status" value="1"/>
</dbReference>
<evidence type="ECO:0000259" key="5">
    <source>
        <dbReference type="PROSITE" id="PS50279"/>
    </source>
</evidence>
<evidence type="ECO:0000256" key="3">
    <source>
        <dbReference type="ARBA" id="ARBA00023157"/>
    </source>
</evidence>
<dbReference type="CDD" id="cd00109">
    <property type="entry name" value="Kunitz-type"/>
    <property type="match status" value="1"/>
</dbReference>